<dbReference type="InterPro" id="IPR011990">
    <property type="entry name" value="TPR-like_helical_dom_sf"/>
</dbReference>
<feature type="chain" id="PRO_5045080712" description="beta-lactamase" evidence="5">
    <location>
        <begin position="18"/>
        <end position="68"/>
    </location>
</feature>
<gene>
    <name evidence="6" type="ORF">LMG7974_01287</name>
</gene>
<proteinExistence type="predicted"/>
<dbReference type="InterPro" id="IPR006597">
    <property type="entry name" value="Sel1-like"/>
</dbReference>
<evidence type="ECO:0000256" key="2">
    <source>
        <dbReference type="ARBA" id="ARBA00012865"/>
    </source>
</evidence>
<evidence type="ECO:0000313" key="6">
    <source>
        <dbReference type="EMBL" id="CAD7288994.1"/>
    </source>
</evidence>
<dbReference type="SMART" id="SM00671">
    <property type="entry name" value="SEL1"/>
    <property type="match status" value="1"/>
</dbReference>
<protein>
    <recommendedName>
        <fullName evidence="2">beta-lactamase</fullName>
        <ecNumber evidence="2">3.5.2.6</ecNumber>
    </recommendedName>
</protein>
<organism evidence="6 7">
    <name type="scientific">Campylobacter majalis</name>
    <dbReference type="NCBI Taxonomy" id="2790656"/>
    <lineage>
        <taxon>Bacteria</taxon>
        <taxon>Pseudomonadati</taxon>
        <taxon>Campylobacterota</taxon>
        <taxon>Epsilonproteobacteria</taxon>
        <taxon>Campylobacterales</taxon>
        <taxon>Campylobacteraceae</taxon>
        <taxon>Campylobacter</taxon>
    </lineage>
</organism>
<keyword evidence="7" id="KW-1185">Reference proteome</keyword>
<comment type="catalytic activity">
    <reaction evidence="1">
        <text>a beta-lactam + H2O = a substituted beta-amino acid</text>
        <dbReference type="Rhea" id="RHEA:20401"/>
        <dbReference type="ChEBI" id="CHEBI:15377"/>
        <dbReference type="ChEBI" id="CHEBI:35627"/>
        <dbReference type="ChEBI" id="CHEBI:140347"/>
        <dbReference type="EC" id="3.5.2.6"/>
    </reaction>
</comment>
<dbReference type="SUPFAM" id="SSF81901">
    <property type="entry name" value="HCP-like"/>
    <property type="match status" value="1"/>
</dbReference>
<comment type="caution">
    <text evidence="6">The sequence shown here is derived from an EMBL/GenBank/DDBJ whole genome shotgun (WGS) entry which is preliminary data.</text>
</comment>
<dbReference type="RefSeq" id="WP_229933079.1">
    <property type="nucleotide sequence ID" value="NZ_CAJHOF010000011.1"/>
</dbReference>
<dbReference type="EMBL" id="CAJHOF010000011">
    <property type="protein sequence ID" value="CAD7288994.1"/>
    <property type="molecule type" value="Genomic_DNA"/>
</dbReference>
<dbReference type="Gene3D" id="1.25.40.10">
    <property type="entry name" value="Tetratricopeptide repeat domain"/>
    <property type="match status" value="1"/>
</dbReference>
<name>A0ABN7K8Y9_9BACT</name>
<evidence type="ECO:0000256" key="3">
    <source>
        <dbReference type="ARBA" id="ARBA00023157"/>
    </source>
</evidence>
<sequence>MKKLILVLLVTLNVVFADDIALLQSECSNKNALSCYDLAVKYYEKQDYQKAAEFFKKACDDGGGTRLL</sequence>
<reference evidence="6 7" key="1">
    <citation type="submission" date="2020-11" db="EMBL/GenBank/DDBJ databases">
        <authorList>
            <person name="Peeters C."/>
        </authorList>
    </citation>
    <scope>NUCLEOTIDE SEQUENCE [LARGE SCALE GENOMIC DNA]</scope>
    <source>
        <strain evidence="6 7">LMG 7974</strain>
    </source>
</reference>
<dbReference type="EC" id="3.5.2.6" evidence="2"/>
<evidence type="ECO:0000256" key="4">
    <source>
        <dbReference type="ARBA" id="ARBA00023251"/>
    </source>
</evidence>
<feature type="signal peptide" evidence="5">
    <location>
        <begin position="1"/>
        <end position="17"/>
    </location>
</feature>
<keyword evidence="3" id="KW-1015">Disulfide bond</keyword>
<evidence type="ECO:0000256" key="5">
    <source>
        <dbReference type="SAM" id="SignalP"/>
    </source>
</evidence>
<keyword evidence="5" id="KW-0732">Signal</keyword>
<dbReference type="Proteomes" id="UP000789803">
    <property type="component" value="Unassembled WGS sequence"/>
</dbReference>
<keyword evidence="4" id="KW-0046">Antibiotic resistance</keyword>
<evidence type="ECO:0000313" key="7">
    <source>
        <dbReference type="Proteomes" id="UP000789803"/>
    </source>
</evidence>
<accession>A0ABN7K8Y9</accession>
<evidence type="ECO:0000256" key="1">
    <source>
        <dbReference type="ARBA" id="ARBA00001526"/>
    </source>
</evidence>